<evidence type="ECO:0000256" key="5">
    <source>
        <dbReference type="ARBA" id="ARBA00022705"/>
    </source>
</evidence>
<dbReference type="HAMAP" id="MF_00365">
    <property type="entry name" value="RecF"/>
    <property type="match status" value="1"/>
</dbReference>
<evidence type="ECO:0000256" key="6">
    <source>
        <dbReference type="ARBA" id="ARBA00022741"/>
    </source>
</evidence>
<sequence length="362" mass="41347">MILHKIHLSNFRNYFDREFSFSDQLTIIIGPNTTGKTTILEAIMLLSTGSSFRAEREQEMIQTGQEVARVKVLVETGLRPVSTDSINVILTPGVVQGKKAPYKKFALNKIDKRKSDIIGNLPSVLFWPEDLYLIIGSPSGRRRYLDTVLSQADRLYYRSLTLYEKALRVRNKLLSLIKEHVSIKQDELSFWEKQLIDNGAVIHDTRASYISSLNSFVLQEKRDIQFNVSYDHSVVSQERFDTYYDAERGAGMTLVGPHRDDFIVYKGDAPDEAQHLKKFGSRGEQRMGVLWLKLAELSYLEHALDIKPLLLLDDILSELDTNHKKLVLKSIYNQQTILTTADPAAIPESIMKRAKIIRLTSD</sequence>
<dbReference type="InterPro" id="IPR018078">
    <property type="entry name" value="DNA-binding_RecF_CS"/>
</dbReference>
<comment type="subcellular location">
    <subcellularLocation>
        <location evidence="1 9 10">Cytoplasm</location>
    </subcellularLocation>
</comment>
<dbReference type="PROSITE" id="PS00618">
    <property type="entry name" value="RECF_2"/>
    <property type="match status" value="1"/>
</dbReference>
<organism evidence="12 13">
    <name type="scientific">Candidatus Roizmanbacteria bacterium GW2011_GWA1_41_13</name>
    <dbReference type="NCBI Taxonomy" id="1618474"/>
    <lineage>
        <taxon>Bacteria</taxon>
        <taxon>Candidatus Roizmaniibacteriota</taxon>
    </lineage>
</organism>
<keyword evidence="4 9" id="KW-0963">Cytoplasm</keyword>
<evidence type="ECO:0000256" key="1">
    <source>
        <dbReference type="ARBA" id="ARBA00004496"/>
    </source>
</evidence>
<evidence type="ECO:0000313" key="13">
    <source>
        <dbReference type="Proteomes" id="UP000034961"/>
    </source>
</evidence>
<gene>
    <name evidence="9" type="primary">recF</name>
    <name evidence="12" type="ORF">UU41_C0025G0002</name>
</gene>
<dbReference type="AlphaFoldDB" id="A0A0G0UVJ8"/>
<comment type="caution">
    <text evidence="12">The sequence shown here is derived from an EMBL/GenBank/DDBJ whole genome shotgun (WGS) entry which is preliminary data.</text>
</comment>
<dbReference type="Pfam" id="PF02463">
    <property type="entry name" value="SMC_N"/>
    <property type="match status" value="1"/>
</dbReference>
<keyword evidence="7 9" id="KW-0067">ATP-binding</keyword>
<dbReference type="PANTHER" id="PTHR32182:SF0">
    <property type="entry name" value="DNA REPLICATION AND REPAIR PROTEIN RECF"/>
    <property type="match status" value="1"/>
</dbReference>
<dbReference type="Gene3D" id="3.40.50.300">
    <property type="entry name" value="P-loop containing nucleotide triphosphate hydrolases"/>
    <property type="match status" value="1"/>
</dbReference>
<comment type="caution">
    <text evidence="9">Lacks conserved residue(s) required for the propagation of feature annotation.</text>
</comment>
<dbReference type="PROSITE" id="PS00617">
    <property type="entry name" value="RECF_1"/>
    <property type="match status" value="1"/>
</dbReference>
<evidence type="ECO:0000256" key="10">
    <source>
        <dbReference type="RuleBase" id="RU000578"/>
    </source>
</evidence>
<comment type="similarity">
    <text evidence="2 9 10">Belongs to the RecF family.</text>
</comment>
<evidence type="ECO:0000256" key="8">
    <source>
        <dbReference type="ARBA" id="ARBA00023125"/>
    </source>
</evidence>
<keyword evidence="9 10" id="KW-0742">SOS response</keyword>
<dbReference type="GO" id="GO:0000731">
    <property type="term" value="P:DNA synthesis involved in DNA repair"/>
    <property type="evidence" value="ECO:0007669"/>
    <property type="project" value="TreeGrafter"/>
</dbReference>
<evidence type="ECO:0000259" key="11">
    <source>
        <dbReference type="Pfam" id="PF02463"/>
    </source>
</evidence>
<dbReference type="GO" id="GO:0009432">
    <property type="term" value="P:SOS response"/>
    <property type="evidence" value="ECO:0007669"/>
    <property type="project" value="UniProtKB-UniRule"/>
</dbReference>
<dbReference type="GO" id="GO:0006260">
    <property type="term" value="P:DNA replication"/>
    <property type="evidence" value="ECO:0007669"/>
    <property type="project" value="UniProtKB-UniRule"/>
</dbReference>
<evidence type="ECO:0000256" key="7">
    <source>
        <dbReference type="ARBA" id="ARBA00022840"/>
    </source>
</evidence>
<feature type="domain" description="RecF/RecN/SMC N-terminal" evidence="11">
    <location>
        <begin position="3"/>
        <end position="336"/>
    </location>
</feature>
<evidence type="ECO:0000256" key="9">
    <source>
        <dbReference type="HAMAP-Rule" id="MF_00365"/>
    </source>
</evidence>
<keyword evidence="8 9" id="KW-0238">DNA-binding</keyword>
<comment type="function">
    <text evidence="9 10">The RecF protein is involved in DNA metabolism; it is required for DNA replication and normal SOS inducibility. RecF binds preferentially to single-stranded, linear DNA. It also seems to bind ATP.</text>
</comment>
<dbReference type="GO" id="GO:0006302">
    <property type="term" value="P:double-strand break repair"/>
    <property type="evidence" value="ECO:0007669"/>
    <property type="project" value="TreeGrafter"/>
</dbReference>
<dbReference type="Proteomes" id="UP000034961">
    <property type="component" value="Unassembled WGS sequence"/>
</dbReference>
<dbReference type="EMBL" id="LCAN01000025">
    <property type="protein sequence ID" value="KKR92764.1"/>
    <property type="molecule type" value="Genomic_DNA"/>
</dbReference>
<evidence type="ECO:0000256" key="4">
    <source>
        <dbReference type="ARBA" id="ARBA00022490"/>
    </source>
</evidence>
<dbReference type="GO" id="GO:0003697">
    <property type="term" value="F:single-stranded DNA binding"/>
    <property type="evidence" value="ECO:0007669"/>
    <property type="project" value="UniProtKB-UniRule"/>
</dbReference>
<reference evidence="12 13" key="1">
    <citation type="journal article" date="2015" name="Nature">
        <title>rRNA introns, odd ribosomes, and small enigmatic genomes across a large radiation of phyla.</title>
        <authorList>
            <person name="Brown C.T."/>
            <person name="Hug L.A."/>
            <person name="Thomas B.C."/>
            <person name="Sharon I."/>
            <person name="Castelle C.J."/>
            <person name="Singh A."/>
            <person name="Wilkins M.J."/>
            <person name="Williams K.H."/>
            <person name="Banfield J.F."/>
        </authorList>
    </citation>
    <scope>NUCLEOTIDE SEQUENCE [LARGE SCALE GENOMIC DNA]</scope>
</reference>
<protein>
    <recommendedName>
        <fullName evidence="3 9">DNA replication and repair protein RecF</fullName>
    </recommendedName>
</protein>
<name>A0A0G0UVJ8_9BACT</name>
<keyword evidence="5 9" id="KW-0235">DNA replication</keyword>
<dbReference type="PANTHER" id="PTHR32182">
    <property type="entry name" value="DNA REPLICATION AND REPAIR PROTEIN RECF"/>
    <property type="match status" value="1"/>
</dbReference>
<dbReference type="InterPro" id="IPR001238">
    <property type="entry name" value="DNA-binding_RecF"/>
</dbReference>
<keyword evidence="9 10" id="KW-0227">DNA damage</keyword>
<dbReference type="GO" id="GO:0005737">
    <property type="term" value="C:cytoplasm"/>
    <property type="evidence" value="ECO:0007669"/>
    <property type="project" value="UniProtKB-SubCell"/>
</dbReference>
<dbReference type="NCBIfam" id="TIGR00611">
    <property type="entry name" value="recf"/>
    <property type="match status" value="1"/>
</dbReference>
<keyword evidence="6 9" id="KW-0547">Nucleotide-binding</keyword>
<evidence type="ECO:0000256" key="2">
    <source>
        <dbReference type="ARBA" id="ARBA00008016"/>
    </source>
</evidence>
<dbReference type="InterPro" id="IPR027417">
    <property type="entry name" value="P-loop_NTPase"/>
</dbReference>
<evidence type="ECO:0000313" key="12">
    <source>
        <dbReference type="EMBL" id="KKR92764.1"/>
    </source>
</evidence>
<dbReference type="InterPro" id="IPR042174">
    <property type="entry name" value="RecF_2"/>
</dbReference>
<accession>A0A0G0UVJ8</accession>
<keyword evidence="9 10" id="KW-0234">DNA repair</keyword>
<evidence type="ECO:0000256" key="3">
    <source>
        <dbReference type="ARBA" id="ARBA00020170"/>
    </source>
</evidence>
<proteinExistence type="inferred from homology"/>
<dbReference type="GO" id="GO:0005524">
    <property type="term" value="F:ATP binding"/>
    <property type="evidence" value="ECO:0007669"/>
    <property type="project" value="UniProtKB-UniRule"/>
</dbReference>
<dbReference type="Gene3D" id="1.20.1050.90">
    <property type="entry name" value="RecF/RecN/SMC, N-terminal domain"/>
    <property type="match status" value="1"/>
</dbReference>
<dbReference type="SUPFAM" id="SSF52540">
    <property type="entry name" value="P-loop containing nucleoside triphosphate hydrolases"/>
    <property type="match status" value="1"/>
</dbReference>
<dbReference type="InterPro" id="IPR003395">
    <property type="entry name" value="RecF/RecN/SMC_N"/>
</dbReference>